<organism evidence="2">
    <name type="scientific">marine sediment metagenome</name>
    <dbReference type="NCBI Taxonomy" id="412755"/>
    <lineage>
        <taxon>unclassified sequences</taxon>
        <taxon>metagenomes</taxon>
        <taxon>ecological metagenomes</taxon>
    </lineage>
</organism>
<proteinExistence type="predicted"/>
<dbReference type="InterPro" id="IPR011008">
    <property type="entry name" value="Dimeric_a/b-barrel"/>
</dbReference>
<reference evidence="2" key="1">
    <citation type="journal article" date="2014" name="Front. Microbiol.">
        <title>High frequency of phylogenetically diverse reductive dehalogenase-homologous genes in deep subseafloor sedimentary metagenomes.</title>
        <authorList>
            <person name="Kawai M."/>
            <person name="Futagami T."/>
            <person name="Toyoda A."/>
            <person name="Takaki Y."/>
            <person name="Nishi S."/>
            <person name="Hori S."/>
            <person name="Arai W."/>
            <person name="Tsubouchi T."/>
            <person name="Morono Y."/>
            <person name="Uchiyama I."/>
            <person name="Ito T."/>
            <person name="Fujiyama A."/>
            <person name="Inagaki F."/>
            <person name="Takami H."/>
        </authorList>
    </citation>
    <scope>NUCLEOTIDE SEQUENCE</scope>
    <source>
        <strain evidence="2">Expedition CK06-06</strain>
    </source>
</reference>
<dbReference type="InterPro" id="IPR050684">
    <property type="entry name" value="HTH-Siroheme_Decarb"/>
</dbReference>
<name>X0U116_9ZZZZ</name>
<dbReference type="SUPFAM" id="SSF54909">
    <property type="entry name" value="Dimeric alpha+beta barrel"/>
    <property type="match status" value="1"/>
</dbReference>
<dbReference type="Gene3D" id="3.30.70.920">
    <property type="match status" value="1"/>
</dbReference>
<dbReference type="PANTHER" id="PTHR43413:SF7">
    <property type="entry name" value="HTH-TYPE TRANSCRIPTIONAL REGULATOR PTR2"/>
    <property type="match status" value="1"/>
</dbReference>
<dbReference type="InterPro" id="IPR036390">
    <property type="entry name" value="WH_DNA-bd_sf"/>
</dbReference>
<dbReference type="AlphaFoldDB" id="X0U116"/>
<evidence type="ECO:0000259" key="1">
    <source>
        <dbReference type="Pfam" id="PF01037"/>
    </source>
</evidence>
<dbReference type="InterPro" id="IPR036388">
    <property type="entry name" value="WH-like_DNA-bd_sf"/>
</dbReference>
<protein>
    <recommendedName>
        <fullName evidence="1">Transcription regulator AsnC/Lrp ligand binding domain-containing protein</fullName>
    </recommendedName>
</protein>
<feature type="domain" description="Transcription regulator AsnC/Lrp ligand binding" evidence="1">
    <location>
        <begin position="65"/>
        <end position="104"/>
    </location>
</feature>
<dbReference type="EMBL" id="BARS01004692">
    <property type="protein sequence ID" value="GAF82140.1"/>
    <property type="molecule type" value="Genomic_DNA"/>
</dbReference>
<dbReference type="PANTHER" id="PTHR43413">
    <property type="entry name" value="TRANSCRIPTIONAL REGULATOR, ASNC FAMILY"/>
    <property type="match status" value="1"/>
</dbReference>
<dbReference type="SMART" id="SM00344">
    <property type="entry name" value="HTH_ASNC"/>
    <property type="match status" value="1"/>
</dbReference>
<dbReference type="InterPro" id="IPR019887">
    <property type="entry name" value="Tscrpt_reg_AsnC/Lrp_C"/>
</dbReference>
<dbReference type="SUPFAM" id="SSF46785">
    <property type="entry name" value="Winged helix' DNA-binding domain"/>
    <property type="match status" value="1"/>
</dbReference>
<evidence type="ECO:0000313" key="2">
    <source>
        <dbReference type="EMBL" id="GAF82140.1"/>
    </source>
</evidence>
<dbReference type="Gene3D" id="1.10.10.10">
    <property type="entry name" value="Winged helix-like DNA-binding domain superfamily/Winged helix DNA-binding domain"/>
    <property type="match status" value="1"/>
</dbReference>
<dbReference type="Pfam" id="PF01037">
    <property type="entry name" value="AsnC_trans_reg"/>
    <property type="match status" value="1"/>
</dbReference>
<gene>
    <name evidence="2" type="ORF">S01H1_09181</name>
</gene>
<dbReference type="InterPro" id="IPR019888">
    <property type="entry name" value="Tscrpt_reg_AsnC-like"/>
</dbReference>
<accession>X0U116</accession>
<feature type="non-terminal residue" evidence="2">
    <location>
        <position position="104"/>
    </location>
</feature>
<sequence length="104" mass="11868">MIKDILKILENDARTTTEQIAAMTGTPTAEVVKLIKQAEKDRTILKYKTVINWDKVENEQVWALIEVKVTPQKDVGFDSIAEHIYRFPQVRSAYLASGTYDLLV</sequence>
<comment type="caution">
    <text evidence="2">The sequence shown here is derived from an EMBL/GenBank/DDBJ whole genome shotgun (WGS) entry which is preliminary data.</text>
</comment>